<keyword evidence="2" id="KW-1185">Reference proteome</keyword>
<dbReference type="Pfam" id="PF11369">
    <property type="entry name" value="DUF3160"/>
    <property type="match status" value="1"/>
</dbReference>
<name>A0A0B7GSM1_TREPH</name>
<dbReference type="Proteomes" id="UP000042527">
    <property type="component" value="Unassembled WGS sequence"/>
</dbReference>
<dbReference type="InterPro" id="IPR022601">
    <property type="entry name" value="DUF3160"/>
</dbReference>
<protein>
    <recommendedName>
        <fullName evidence="3">DUF3160 domain-containing protein</fullName>
    </recommendedName>
</protein>
<sequence length="581" mass="65053">MIELAPKKTEAEDESGRSYTKYVDPNKAGVLAKYPKAVQDEIKLMEAAQGQAPSSVFTFADSSAAEEDYSQYTVRGHYTKNGILATYFKVMMWFGRAHFLIADNAAKVLPVGEKTASDAIALTANMQPIALLITEVINKNPSLYTQWQNIFDPITALIGLSDDLSFYEVLPIWKEFNVNDFGAWSSDKKNLHDFMKKAHEKCAPPAIAGLSVLYAAAEEDSEGNNKQPMGWRLFGQRFTYDSFIHHLVSSPRLYGRQMVSGMDIMKAFGSKAADGFLAEDYKRFPAMQPILNSLAEEISADPGRAFGKTYYGSVLNEIATQARFEQGSGFYFTESPAWTVKALNSAHGSWAELRHDTILYVKQSYAEMGGAAYEPTFRTEPIPKMIHYIEPNLAFWKNAVNSTKLLTALFKHFNMIQEYDLQKLQELTDLCVKASEIVELEIKDKPVSAEDNIWISTIPRKLSHVILVGIDSAGDGAYFDNDDMVKMALVADVFTNAETNTVLETAVGTPYRIYVPLNDGQGGKRIAVGYCFNYYEFPHPISDRLTDEKWKERVYADPAENLEDFKPEWSKGIALPAEGSF</sequence>
<accession>A0A0B7GSM1</accession>
<dbReference type="SMART" id="SM01325">
    <property type="entry name" value="DUF3160"/>
    <property type="match status" value="1"/>
</dbReference>
<gene>
    <name evidence="1" type="ORF">TPHV1_20010</name>
</gene>
<dbReference type="AlphaFoldDB" id="A0A0B7GSM1"/>
<dbReference type="EMBL" id="CDNC01000012">
    <property type="protein sequence ID" value="CEM61473.1"/>
    <property type="molecule type" value="Genomic_DNA"/>
</dbReference>
<evidence type="ECO:0000313" key="2">
    <source>
        <dbReference type="Proteomes" id="UP000042527"/>
    </source>
</evidence>
<dbReference type="RefSeq" id="WP_052335748.1">
    <property type="nucleotide sequence ID" value="NZ_CDNC01000012.1"/>
</dbReference>
<evidence type="ECO:0000313" key="1">
    <source>
        <dbReference type="EMBL" id="CEM61473.1"/>
    </source>
</evidence>
<evidence type="ECO:0008006" key="3">
    <source>
        <dbReference type="Google" id="ProtNLM"/>
    </source>
</evidence>
<organism evidence="1 2">
    <name type="scientific">Treponema phagedenis</name>
    <dbReference type="NCBI Taxonomy" id="162"/>
    <lineage>
        <taxon>Bacteria</taxon>
        <taxon>Pseudomonadati</taxon>
        <taxon>Spirochaetota</taxon>
        <taxon>Spirochaetia</taxon>
        <taxon>Spirochaetales</taxon>
        <taxon>Treponemataceae</taxon>
        <taxon>Treponema</taxon>
    </lineage>
</organism>
<proteinExistence type="predicted"/>
<reference evidence="2" key="1">
    <citation type="submission" date="2015-01" db="EMBL/GenBank/DDBJ databases">
        <authorList>
            <person name="Manzoor Shahid"/>
            <person name="Zubair Saima"/>
        </authorList>
    </citation>
    <scope>NUCLEOTIDE SEQUENCE [LARGE SCALE GENOMIC DNA]</scope>
    <source>
        <strain evidence="2">V1</strain>
    </source>
</reference>